<comment type="similarity">
    <text evidence="7">Belongs to the binding-protein-dependent transport system permease family.</text>
</comment>
<dbReference type="PROSITE" id="PS50928">
    <property type="entry name" value="ABC_TM1"/>
    <property type="match status" value="1"/>
</dbReference>
<dbReference type="EMBL" id="NSGR01000004">
    <property type="protein sequence ID" value="PCH13712.1"/>
    <property type="molecule type" value="Genomic_DNA"/>
</dbReference>
<feature type="transmembrane region" description="Helical" evidence="7">
    <location>
        <begin position="110"/>
        <end position="130"/>
    </location>
</feature>
<organism evidence="9 10">
    <name type="scientific">Streptococcus parauberis</name>
    <dbReference type="NCBI Taxonomy" id="1348"/>
    <lineage>
        <taxon>Bacteria</taxon>
        <taxon>Bacillati</taxon>
        <taxon>Bacillota</taxon>
        <taxon>Bacilli</taxon>
        <taxon>Lactobacillales</taxon>
        <taxon>Streptococcaceae</taxon>
        <taxon>Streptococcus</taxon>
    </lineage>
</organism>
<comment type="subcellular location">
    <subcellularLocation>
        <location evidence="1 7">Cell membrane</location>
        <topology evidence="1 7">Multi-pass membrane protein</topology>
    </subcellularLocation>
</comment>
<dbReference type="InterPro" id="IPR035906">
    <property type="entry name" value="MetI-like_sf"/>
</dbReference>
<evidence type="ECO:0000259" key="8">
    <source>
        <dbReference type="PROSITE" id="PS50928"/>
    </source>
</evidence>
<dbReference type="Pfam" id="PF00528">
    <property type="entry name" value="BPD_transp_1"/>
    <property type="match status" value="1"/>
</dbReference>
<keyword evidence="3" id="KW-1003">Cell membrane</keyword>
<evidence type="ECO:0000256" key="4">
    <source>
        <dbReference type="ARBA" id="ARBA00022692"/>
    </source>
</evidence>
<evidence type="ECO:0000256" key="7">
    <source>
        <dbReference type="RuleBase" id="RU363032"/>
    </source>
</evidence>
<evidence type="ECO:0000313" key="9">
    <source>
        <dbReference type="EMBL" id="PCH13712.1"/>
    </source>
</evidence>
<sequence length="291" mass="33395">MKKVKYKKSDVKLAWILLLPSIILLALLVVYPMISNIQISFLKLPLNPYLPNEFIGLKNYISILSDGQFWLSIMRTIAYTVLVVIGSTVLGLAIAIMFNRDFKFRGLSRSLIILSYVAPSISLIFAWKYMFNSNYGIVNKFLVDGLNLFDKAPLWFDNQFTSFILVVLYAIWRYFPYAFISFLAIFQTIDSSLYEAAEIDGANFWMKFKVVTLPAIMPVLITVLILRSIWMFYMFMDVYLLTSQVDIVGVYLYKTAFAFNNLGKASAISIILFIILGTVILISRKRLSNDK</sequence>
<feature type="domain" description="ABC transmembrane type-1" evidence="8">
    <location>
        <begin position="73"/>
        <end position="283"/>
    </location>
</feature>
<dbReference type="RefSeq" id="WP_096633316.1">
    <property type="nucleotide sequence ID" value="NZ_NSGR01000004.1"/>
</dbReference>
<evidence type="ECO:0000256" key="1">
    <source>
        <dbReference type="ARBA" id="ARBA00004651"/>
    </source>
</evidence>
<dbReference type="PANTHER" id="PTHR43227:SF7">
    <property type="entry name" value="ARABINOOLIGOSACCHARIDES TRANSPORT SYSTEM PERMEASE PROTEIN ARAP"/>
    <property type="match status" value="1"/>
</dbReference>
<feature type="transmembrane region" description="Helical" evidence="7">
    <location>
        <begin position="210"/>
        <end position="233"/>
    </location>
</feature>
<dbReference type="GO" id="GO:0005886">
    <property type="term" value="C:plasma membrane"/>
    <property type="evidence" value="ECO:0007669"/>
    <property type="project" value="UniProtKB-SubCell"/>
</dbReference>
<feature type="transmembrane region" description="Helical" evidence="7">
    <location>
        <begin position="262"/>
        <end position="282"/>
    </location>
</feature>
<evidence type="ECO:0000256" key="3">
    <source>
        <dbReference type="ARBA" id="ARBA00022475"/>
    </source>
</evidence>
<feature type="transmembrane region" description="Helical" evidence="7">
    <location>
        <begin position="77"/>
        <end position="98"/>
    </location>
</feature>
<name>A0A854WSY8_9STRE</name>
<evidence type="ECO:0000256" key="6">
    <source>
        <dbReference type="ARBA" id="ARBA00023136"/>
    </source>
</evidence>
<feature type="transmembrane region" description="Helical" evidence="7">
    <location>
        <begin position="163"/>
        <end position="189"/>
    </location>
</feature>
<dbReference type="CDD" id="cd06261">
    <property type="entry name" value="TM_PBP2"/>
    <property type="match status" value="1"/>
</dbReference>
<keyword evidence="2 7" id="KW-0813">Transport</keyword>
<dbReference type="InterPro" id="IPR050809">
    <property type="entry name" value="UgpAE/MalFG_permease"/>
</dbReference>
<evidence type="ECO:0000256" key="5">
    <source>
        <dbReference type="ARBA" id="ARBA00022989"/>
    </source>
</evidence>
<keyword evidence="6 7" id="KW-0472">Membrane</keyword>
<keyword evidence="5 7" id="KW-1133">Transmembrane helix</keyword>
<dbReference type="AlphaFoldDB" id="A0A854WSY8"/>
<dbReference type="GO" id="GO:0055085">
    <property type="term" value="P:transmembrane transport"/>
    <property type="evidence" value="ECO:0007669"/>
    <property type="project" value="InterPro"/>
</dbReference>
<protein>
    <submittedName>
        <fullName evidence="9">Inner membrane ABC transporter permease protein YcjO</fullName>
    </submittedName>
</protein>
<feature type="transmembrane region" description="Helical" evidence="7">
    <location>
        <begin position="12"/>
        <end position="34"/>
    </location>
</feature>
<evidence type="ECO:0000313" key="10">
    <source>
        <dbReference type="Proteomes" id="UP000217465"/>
    </source>
</evidence>
<proteinExistence type="inferred from homology"/>
<dbReference type="PANTHER" id="PTHR43227">
    <property type="entry name" value="BLL4140 PROTEIN"/>
    <property type="match status" value="1"/>
</dbReference>
<comment type="caution">
    <text evidence="9">The sequence shown here is derived from an EMBL/GenBank/DDBJ whole genome shotgun (WGS) entry which is preliminary data.</text>
</comment>
<keyword evidence="4 7" id="KW-0812">Transmembrane</keyword>
<gene>
    <name evidence="9" type="primary">ycjO</name>
    <name evidence="9" type="ORF">A9Y57_00346</name>
</gene>
<accession>A0A854WSY8</accession>
<evidence type="ECO:0000256" key="2">
    <source>
        <dbReference type="ARBA" id="ARBA00022448"/>
    </source>
</evidence>
<reference evidence="9 10" key="1">
    <citation type="submission" date="2016-06" db="EMBL/GenBank/DDBJ databases">
        <authorList>
            <person name="Haines A.N."/>
            <person name="Council K.R."/>
        </authorList>
    </citation>
    <scope>NUCLEOTIDE SEQUENCE [LARGE SCALE GENOMIC DNA]</scope>
    <source>
        <strain evidence="9 10">SP158-29</strain>
    </source>
</reference>
<dbReference type="Proteomes" id="UP000217465">
    <property type="component" value="Unassembled WGS sequence"/>
</dbReference>
<dbReference type="SUPFAM" id="SSF161098">
    <property type="entry name" value="MetI-like"/>
    <property type="match status" value="1"/>
</dbReference>
<dbReference type="Gene3D" id="1.10.3720.10">
    <property type="entry name" value="MetI-like"/>
    <property type="match status" value="1"/>
</dbReference>
<dbReference type="InterPro" id="IPR000515">
    <property type="entry name" value="MetI-like"/>
</dbReference>